<accession>A0A381XKB0</accession>
<feature type="domain" description="Phosphate acetyl/butaryl transferase" evidence="5">
    <location>
        <begin position="94"/>
        <end position="294"/>
    </location>
</feature>
<keyword evidence="4" id="KW-1133">Transmembrane helix</keyword>
<keyword evidence="2" id="KW-0808">Transferase</keyword>
<keyword evidence="4" id="KW-0812">Transmembrane</keyword>
<name>A0A381XKB0_9ZZZZ</name>
<dbReference type="Gene3D" id="3.40.718.10">
    <property type="entry name" value="Isopropylmalate Dehydrogenase"/>
    <property type="match status" value="1"/>
</dbReference>
<protein>
    <recommendedName>
        <fullName evidence="5">Phosphate acetyl/butaryl transferase domain-containing protein</fullName>
    </recommendedName>
</protein>
<dbReference type="PIRSF" id="PIRSF000428">
    <property type="entry name" value="P_Ac_trans"/>
    <property type="match status" value="1"/>
</dbReference>
<evidence type="ECO:0000256" key="4">
    <source>
        <dbReference type="SAM" id="Phobius"/>
    </source>
</evidence>
<feature type="non-terminal residue" evidence="6">
    <location>
        <position position="1"/>
    </location>
</feature>
<dbReference type="SUPFAM" id="SSF53659">
    <property type="entry name" value="Isocitrate/Isopropylmalate dehydrogenase-like"/>
    <property type="match status" value="1"/>
</dbReference>
<dbReference type="EMBL" id="UINC01015485">
    <property type="protein sequence ID" value="SVA65168.1"/>
    <property type="molecule type" value="Genomic_DNA"/>
</dbReference>
<evidence type="ECO:0000256" key="2">
    <source>
        <dbReference type="ARBA" id="ARBA00022679"/>
    </source>
</evidence>
<organism evidence="6">
    <name type="scientific">marine metagenome</name>
    <dbReference type="NCBI Taxonomy" id="408172"/>
    <lineage>
        <taxon>unclassified sequences</taxon>
        <taxon>metagenomes</taxon>
        <taxon>ecological metagenomes</taxon>
    </lineage>
</organism>
<feature type="transmembrane region" description="Helical" evidence="4">
    <location>
        <begin position="266"/>
        <end position="288"/>
    </location>
</feature>
<dbReference type="InterPro" id="IPR002505">
    <property type="entry name" value="PTA_PTB"/>
</dbReference>
<dbReference type="NCBIfam" id="NF006045">
    <property type="entry name" value="PRK08190.1"/>
    <property type="match status" value="1"/>
</dbReference>
<dbReference type="GO" id="GO:0016746">
    <property type="term" value="F:acyltransferase activity"/>
    <property type="evidence" value="ECO:0007669"/>
    <property type="project" value="UniProtKB-KW"/>
</dbReference>
<keyword evidence="3" id="KW-0012">Acyltransferase</keyword>
<gene>
    <name evidence="6" type="ORF">METZ01_LOCUS118022</name>
</gene>
<keyword evidence="4" id="KW-0472">Membrane</keyword>
<sequence>VVLKENNVLSPEVVTCPDYLLQLARNCPPVKTAIVGTGAPVVLESVRASVDAGIIDPVLIGEPDILAQIGDEIGFDISQHEIVSTPDEKAMGEIGAALARANEVHMVMKGHIHTDNFMRPLISRRTGPRSRRRLSHVFHMSVPGSDRVLMITDGAVNVAPDVKARISIIQNAVELSHALGNDRPKVALLAASEEISPAMSVTVDCQEITKRCADLDMAADVYGPLAFDNIVSVKAARFKGISHVVAGAADIVVVPTIEAGNALFKMMVYFMGACAAGIVLGAEVPILLTSRADPPAARLASAALGAVVASKSS</sequence>
<dbReference type="AlphaFoldDB" id="A0A381XKB0"/>
<dbReference type="PANTHER" id="PTHR43356">
    <property type="entry name" value="PHOSPHATE ACETYLTRANSFERASE"/>
    <property type="match status" value="1"/>
</dbReference>
<evidence type="ECO:0000259" key="5">
    <source>
        <dbReference type="Pfam" id="PF01515"/>
    </source>
</evidence>
<dbReference type="InterPro" id="IPR050500">
    <property type="entry name" value="Phos_Acetyltrans/Butyryltrans"/>
</dbReference>
<evidence type="ECO:0000313" key="6">
    <source>
        <dbReference type="EMBL" id="SVA65168.1"/>
    </source>
</evidence>
<reference evidence="6" key="1">
    <citation type="submission" date="2018-05" db="EMBL/GenBank/DDBJ databases">
        <authorList>
            <person name="Lanie J.A."/>
            <person name="Ng W.-L."/>
            <person name="Kazmierczak K.M."/>
            <person name="Andrzejewski T.M."/>
            <person name="Davidsen T.M."/>
            <person name="Wayne K.J."/>
            <person name="Tettelin H."/>
            <person name="Glass J.I."/>
            <person name="Rusch D."/>
            <person name="Podicherti R."/>
            <person name="Tsui H.-C.T."/>
            <person name="Winkler M.E."/>
        </authorList>
    </citation>
    <scope>NUCLEOTIDE SEQUENCE</scope>
</reference>
<evidence type="ECO:0000256" key="1">
    <source>
        <dbReference type="ARBA" id="ARBA00005656"/>
    </source>
</evidence>
<evidence type="ECO:0000256" key="3">
    <source>
        <dbReference type="ARBA" id="ARBA00023315"/>
    </source>
</evidence>
<proteinExistence type="inferred from homology"/>
<dbReference type="InterPro" id="IPR012147">
    <property type="entry name" value="P_Ac_Bu_trans"/>
</dbReference>
<dbReference type="PANTHER" id="PTHR43356:SF2">
    <property type="entry name" value="PHOSPHATE ACETYLTRANSFERASE"/>
    <property type="match status" value="1"/>
</dbReference>
<dbReference type="Pfam" id="PF01515">
    <property type="entry name" value="PTA_PTB"/>
    <property type="match status" value="1"/>
</dbReference>
<comment type="similarity">
    <text evidence="1">Belongs to the phosphate acetyltransferase and butyryltransferase family.</text>
</comment>